<dbReference type="InterPro" id="IPR013210">
    <property type="entry name" value="LRR_N_plant-typ"/>
</dbReference>
<name>A0ABR2RGR9_9ROSI</name>
<feature type="domain" description="Leucine-rich repeat-containing N-terminal plant-type" evidence="4">
    <location>
        <begin position="104"/>
        <end position="133"/>
    </location>
</feature>
<dbReference type="InterPro" id="IPR032675">
    <property type="entry name" value="LRR_dom_sf"/>
</dbReference>
<dbReference type="Pfam" id="PF08263">
    <property type="entry name" value="LRRNT_2"/>
    <property type="match status" value="1"/>
</dbReference>
<evidence type="ECO:0000259" key="4">
    <source>
        <dbReference type="Pfam" id="PF08263"/>
    </source>
</evidence>
<dbReference type="SUPFAM" id="SSF52058">
    <property type="entry name" value="L domain-like"/>
    <property type="match status" value="1"/>
</dbReference>
<sequence length="204" mass="22952">MVSYHNALLELDSIDALQLFKSNSDQQGSLTLLRHLDVLRRVCTWEASYCNVVLELDSMDAFQLLKSDPDQQGSLALLRQLNVFHKLDWIVQIQHVCRIGNKRVKQSLSDPINALSFWDQRDPSPCNWRGVSCHSPTDLSHLQLAGPFPFFLSRLPYLRSISLANNSINSYLPPQISTCQSLTTLDLSLNLIVGPLPASLVEIP</sequence>
<proteinExistence type="predicted"/>
<keyword evidence="6" id="KW-1185">Reference proteome</keyword>
<dbReference type="Pfam" id="PF00560">
    <property type="entry name" value="LRR_1"/>
    <property type="match status" value="1"/>
</dbReference>
<evidence type="ECO:0000313" key="5">
    <source>
        <dbReference type="EMBL" id="KAK9012133.1"/>
    </source>
</evidence>
<dbReference type="Proteomes" id="UP001396334">
    <property type="component" value="Unassembled WGS sequence"/>
</dbReference>
<comment type="caution">
    <text evidence="5">The sequence shown here is derived from an EMBL/GenBank/DDBJ whole genome shotgun (WGS) entry which is preliminary data.</text>
</comment>
<evidence type="ECO:0000313" key="6">
    <source>
        <dbReference type="Proteomes" id="UP001396334"/>
    </source>
</evidence>
<keyword evidence="2" id="KW-0732">Signal</keyword>
<evidence type="ECO:0000256" key="1">
    <source>
        <dbReference type="ARBA" id="ARBA00022614"/>
    </source>
</evidence>
<dbReference type="Gene3D" id="3.80.10.10">
    <property type="entry name" value="Ribonuclease Inhibitor"/>
    <property type="match status" value="1"/>
</dbReference>
<organism evidence="5 6">
    <name type="scientific">Hibiscus sabdariffa</name>
    <name type="common">roselle</name>
    <dbReference type="NCBI Taxonomy" id="183260"/>
    <lineage>
        <taxon>Eukaryota</taxon>
        <taxon>Viridiplantae</taxon>
        <taxon>Streptophyta</taxon>
        <taxon>Embryophyta</taxon>
        <taxon>Tracheophyta</taxon>
        <taxon>Spermatophyta</taxon>
        <taxon>Magnoliopsida</taxon>
        <taxon>eudicotyledons</taxon>
        <taxon>Gunneridae</taxon>
        <taxon>Pentapetalae</taxon>
        <taxon>rosids</taxon>
        <taxon>malvids</taxon>
        <taxon>Malvales</taxon>
        <taxon>Malvaceae</taxon>
        <taxon>Malvoideae</taxon>
        <taxon>Hibiscus</taxon>
    </lineage>
</organism>
<gene>
    <name evidence="5" type="ORF">V6N11_040202</name>
</gene>
<protein>
    <recommendedName>
        <fullName evidence="4">Leucine-rich repeat-containing N-terminal plant-type domain-containing protein</fullName>
    </recommendedName>
</protein>
<dbReference type="EMBL" id="JBBPBN010000022">
    <property type="protein sequence ID" value="KAK9012133.1"/>
    <property type="molecule type" value="Genomic_DNA"/>
</dbReference>
<accession>A0ABR2RGR9</accession>
<evidence type="ECO:0000256" key="3">
    <source>
        <dbReference type="ARBA" id="ARBA00022737"/>
    </source>
</evidence>
<dbReference type="InterPro" id="IPR001611">
    <property type="entry name" value="Leu-rich_rpt"/>
</dbReference>
<evidence type="ECO:0000256" key="2">
    <source>
        <dbReference type="ARBA" id="ARBA00022729"/>
    </source>
</evidence>
<keyword evidence="1" id="KW-0433">Leucine-rich repeat</keyword>
<reference evidence="5 6" key="1">
    <citation type="journal article" date="2024" name="G3 (Bethesda)">
        <title>Genome assembly of Hibiscus sabdariffa L. provides insights into metabolisms of medicinal natural products.</title>
        <authorList>
            <person name="Kim T."/>
        </authorList>
    </citation>
    <scope>NUCLEOTIDE SEQUENCE [LARGE SCALE GENOMIC DNA]</scope>
    <source>
        <strain evidence="5">TK-2024</strain>
        <tissue evidence="5">Old leaves</tissue>
    </source>
</reference>
<dbReference type="PANTHER" id="PTHR47988">
    <property type="entry name" value="SOMATIC EMBRYOGENESIS RECEPTOR KINASE 1"/>
    <property type="match status" value="1"/>
</dbReference>
<keyword evidence="3" id="KW-0677">Repeat</keyword>